<gene>
    <name evidence="5" type="ORF">Scaly_2254000</name>
</gene>
<dbReference type="SUPFAM" id="SSF51110">
    <property type="entry name" value="alpha-D-mannose-specific plant lectins"/>
    <property type="match status" value="1"/>
</dbReference>
<feature type="domain" description="Bulb-type lectin" evidence="4">
    <location>
        <begin position="28"/>
        <end position="149"/>
    </location>
</feature>
<evidence type="ECO:0000256" key="3">
    <source>
        <dbReference type="SAM" id="SignalP"/>
    </source>
</evidence>
<evidence type="ECO:0000256" key="2">
    <source>
        <dbReference type="ARBA" id="ARBA00023180"/>
    </source>
</evidence>
<evidence type="ECO:0000313" key="5">
    <source>
        <dbReference type="EMBL" id="KAL0328214.1"/>
    </source>
</evidence>
<proteinExistence type="predicted"/>
<dbReference type="PANTHER" id="PTHR32444">
    <property type="entry name" value="BULB-TYPE LECTIN DOMAIN-CONTAINING PROTEIN"/>
    <property type="match status" value="1"/>
</dbReference>
<dbReference type="SMART" id="SM00108">
    <property type="entry name" value="B_lectin"/>
    <property type="match status" value="1"/>
</dbReference>
<dbReference type="InterPro" id="IPR001480">
    <property type="entry name" value="Bulb-type_lectin_dom"/>
</dbReference>
<dbReference type="CDD" id="cd00028">
    <property type="entry name" value="B_lectin"/>
    <property type="match status" value="1"/>
</dbReference>
<comment type="caution">
    <text evidence="5">The sequence shown here is derived from an EMBL/GenBank/DDBJ whole genome shotgun (WGS) entry which is preliminary data.</text>
</comment>
<evidence type="ECO:0000256" key="1">
    <source>
        <dbReference type="ARBA" id="ARBA00022729"/>
    </source>
</evidence>
<keyword evidence="5" id="KW-0808">Transferase</keyword>
<evidence type="ECO:0000259" key="4">
    <source>
        <dbReference type="PROSITE" id="PS50927"/>
    </source>
</evidence>
<dbReference type="InterPro" id="IPR036426">
    <property type="entry name" value="Bulb-type_lectin_dom_sf"/>
</dbReference>
<dbReference type="PROSITE" id="PS50927">
    <property type="entry name" value="BULB_LECTIN"/>
    <property type="match status" value="1"/>
</dbReference>
<reference evidence="5" key="1">
    <citation type="submission" date="2020-06" db="EMBL/GenBank/DDBJ databases">
        <authorList>
            <person name="Li T."/>
            <person name="Hu X."/>
            <person name="Zhang T."/>
            <person name="Song X."/>
            <person name="Zhang H."/>
            <person name="Dai N."/>
            <person name="Sheng W."/>
            <person name="Hou X."/>
            <person name="Wei L."/>
        </authorList>
    </citation>
    <scope>NUCLEOTIDE SEQUENCE</scope>
    <source>
        <strain evidence="5">KEN8</strain>
        <tissue evidence="5">Leaf</tissue>
    </source>
</reference>
<dbReference type="GO" id="GO:0016301">
    <property type="term" value="F:kinase activity"/>
    <property type="evidence" value="ECO:0007669"/>
    <property type="project" value="UniProtKB-KW"/>
</dbReference>
<keyword evidence="5" id="KW-0418">Kinase</keyword>
<dbReference type="Pfam" id="PF01453">
    <property type="entry name" value="B_lectin"/>
    <property type="match status" value="1"/>
</dbReference>
<sequence>MTLRNHFYTMIHLVFLCICITTFSSLAADTISGNATLSGDQTIVSSGGNFELGFFTPGNSSKHYIGIWYKKVSKQTVVWVANRETPVLDKNSAQLKILDGNLVLLNESQTKIWSTDTNSTALDVVAVLLDDGNLVLRDGSESNSSIGQPLWESFDNPADTWLPGGKIAYNKRTRTKQLLTSWSNSEDPAPGLFLSSLIQTGDSIL</sequence>
<keyword evidence="2" id="KW-0325">Glycoprotein</keyword>
<dbReference type="AlphaFoldDB" id="A0AAW2M9W2"/>
<reference evidence="5" key="2">
    <citation type="journal article" date="2024" name="Plant">
        <title>Genomic evolution and insights into agronomic trait innovations of Sesamum species.</title>
        <authorList>
            <person name="Miao H."/>
            <person name="Wang L."/>
            <person name="Qu L."/>
            <person name="Liu H."/>
            <person name="Sun Y."/>
            <person name="Le M."/>
            <person name="Wang Q."/>
            <person name="Wei S."/>
            <person name="Zheng Y."/>
            <person name="Lin W."/>
            <person name="Duan Y."/>
            <person name="Cao H."/>
            <person name="Xiong S."/>
            <person name="Wang X."/>
            <person name="Wei L."/>
            <person name="Li C."/>
            <person name="Ma Q."/>
            <person name="Ju M."/>
            <person name="Zhao R."/>
            <person name="Li G."/>
            <person name="Mu C."/>
            <person name="Tian Q."/>
            <person name="Mei H."/>
            <person name="Zhang T."/>
            <person name="Gao T."/>
            <person name="Zhang H."/>
        </authorList>
    </citation>
    <scope>NUCLEOTIDE SEQUENCE</scope>
    <source>
        <strain evidence="5">KEN8</strain>
    </source>
</reference>
<dbReference type="PANTHER" id="PTHR32444:SF247">
    <property type="entry name" value="OS01G0958200 PROTEIN"/>
    <property type="match status" value="1"/>
</dbReference>
<name>A0AAW2M9W2_9LAMI</name>
<feature type="chain" id="PRO_5043733031" evidence="3">
    <location>
        <begin position="28"/>
        <end position="205"/>
    </location>
</feature>
<feature type="signal peptide" evidence="3">
    <location>
        <begin position="1"/>
        <end position="27"/>
    </location>
</feature>
<dbReference type="EMBL" id="JACGWM010000014">
    <property type="protein sequence ID" value="KAL0328214.1"/>
    <property type="molecule type" value="Genomic_DNA"/>
</dbReference>
<organism evidence="5">
    <name type="scientific">Sesamum calycinum</name>
    <dbReference type="NCBI Taxonomy" id="2727403"/>
    <lineage>
        <taxon>Eukaryota</taxon>
        <taxon>Viridiplantae</taxon>
        <taxon>Streptophyta</taxon>
        <taxon>Embryophyta</taxon>
        <taxon>Tracheophyta</taxon>
        <taxon>Spermatophyta</taxon>
        <taxon>Magnoliopsida</taxon>
        <taxon>eudicotyledons</taxon>
        <taxon>Gunneridae</taxon>
        <taxon>Pentapetalae</taxon>
        <taxon>asterids</taxon>
        <taxon>lamiids</taxon>
        <taxon>Lamiales</taxon>
        <taxon>Pedaliaceae</taxon>
        <taxon>Sesamum</taxon>
    </lineage>
</organism>
<dbReference type="Gene3D" id="2.90.10.10">
    <property type="entry name" value="Bulb-type lectin domain"/>
    <property type="match status" value="1"/>
</dbReference>
<accession>A0AAW2M9W2</accession>
<dbReference type="FunFam" id="2.90.10.10:FF:000002">
    <property type="entry name" value="Serine/threonine-protein kinase"/>
    <property type="match status" value="1"/>
</dbReference>
<protein>
    <submittedName>
        <fullName evidence="5">G-type lectin S-receptor-like serine/threonine-protein kinase</fullName>
    </submittedName>
</protein>
<keyword evidence="1 3" id="KW-0732">Signal</keyword>